<evidence type="ECO:0000313" key="1">
    <source>
        <dbReference type="EMBL" id="MBC2665877.1"/>
    </source>
</evidence>
<dbReference type="Pfam" id="PF00378">
    <property type="entry name" value="ECH_1"/>
    <property type="match status" value="1"/>
</dbReference>
<dbReference type="EMBL" id="JACLAW010000007">
    <property type="protein sequence ID" value="MBC2665877.1"/>
    <property type="molecule type" value="Genomic_DNA"/>
</dbReference>
<dbReference type="Proteomes" id="UP000566813">
    <property type="component" value="Unassembled WGS sequence"/>
</dbReference>
<dbReference type="PANTHER" id="PTHR11941:SF54">
    <property type="entry name" value="ENOYL-COA HYDRATASE, MITOCHONDRIAL"/>
    <property type="match status" value="1"/>
</dbReference>
<reference evidence="1 2" key="1">
    <citation type="submission" date="2020-08" db="EMBL/GenBank/DDBJ databases">
        <title>The genome sequence of type strain Novosphingobium flavum NBRC 111647.</title>
        <authorList>
            <person name="Liu Y."/>
        </authorList>
    </citation>
    <scope>NUCLEOTIDE SEQUENCE [LARGE SCALE GENOMIC DNA]</scope>
    <source>
        <strain evidence="1 2">NBRC 111647</strain>
    </source>
</reference>
<dbReference type="PANTHER" id="PTHR11941">
    <property type="entry name" value="ENOYL-COA HYDRATASE-RELATED"/>
    <property type="match status" value="1"/>
</dbReference>
<dbReference type="RefSeq" id="WP_185664158.1">
    <property type="nucleotide sequence ID" value="NZ_JACLAW010000007.1"/>
</dbReference>
<dbReference type="CDD" id="cd06558">
    <property type="entry name" value="crotonase-like"/>
    <property type="match status" value="1"/>
</dbReference>
<keyword evidence="2" id="KW-1185">Reference proteome</keyword>
<dbReference type="InterPro" id="IPR001753">
    <property type="entry name" value="Enoyl-CoA_hydra/iso"/>
</dbReference>
<dbReference type="GO" id="GO:0006635">
    <property type="term" value="P:fatty acid beta-oxidation"/>
    <property type="evidence" value="ECO:0007669"/>
    <property type="project" value="TreeGrafter"/>
</dbReference>
<gene>
    <name evidence="1" type="ORF">H7F51_10100</name>
</gene>
<protein>
    <submittedName>
        <fullName evidence="1">Enoyl-CoA hydratase/isomerase family protein</fullName>
    </submittedName>
</protein>
<keyword evidence="1" id="KW-0413">Isomerase</keyword>
<proteinExistence type="predicted"/>
<name>A0A7X1KLS2_9SPHN</name>
<dbReference type="AlphaFoldDB" id="A0A7X1KLS2"/>
<accession>A0A7X1KLS2</accession>
<dbReference type="GO" id="GO:0016853">
    <property type="term" value="F:isomerase activity"/>
    <property type="evidence" value="ECO:0007669"/>
    <property type="project" value="UniProtKB-KW"/>
</dbReference>
<sequence>MALELPTYETLELTLEGSAAILKLNRPKVRNAIDDVMRLELAEAVNFIAAETSTIRGVVLTGAGEVFCSGGDIKGMQQRLEQGARAGELGWRRQREFHETLHKLFNLDKPTVAAINGPAMGLGLDFALTCDFVFLAEGTQVAANFVRRGLVSDGGGMFHLPRRIGVTKAKELLFSGRVVEADEALAIGLVDRVLPKDRLIAEAVALLATFAPHPAGAQAMGKAILNRTFELTFDQLNALASQAQAYCYSSADHQESVREFFEERERARAARAQK</sequence>
<dbReference type="Gene3D" id="3.90.226.10">
    <property type="entry name" value="2-enoyl-CoA Hydratase, Chain A, domain 1"/>
    <property type="match status" value="1"/>
</dbReference>
<comment type="caution">
    <text evidence="1">The sequence shown here is derived from an EMBL/GenBank/DDBJ whole genome shotgun (WGS) entry which is preliminary data.</text>
</comment>
<dbReference type="SUPFAM" id="SSF52096">
    <property type="entry name" value="ClpP/crotonase"/>
    <property type="match status" value="1"/>
</dbReference>
<organism evidence="1 2">
    <name type="scientific">Novosphingobium flavum</name>
    <dbReference type="NCBI Taxonomy" id="1778672"/>
    <lineage>
        <taxon>Bacteria</taxon>
        <taxon>Pseudomonadati</taxon>
        <taxon>Pseudomonadota</taxon>
        <taxon>Alphaproteobacteria</taxon>
        <taxon>Sphingomonadales</taxon>
        <taxon>Sphingomonadaceae</taxon>
        <taxon>Novosphingobium</taxon>
    </lineage>
</organism>
<evidence type="ECO:0000313" key="2">
    <source>
        <dbReference type="Proteomes" id="UP000566813"/>
    </source>
</evidence>
<dbReference type="InterPro" id="IPR029045">
    <property type="entry name" value="ClpP/crotonase-like_dom_sf"/>
</dbReference>